<feature type="domain" description="Fibronectin type-III" evidence="2">
    <location>
        <begin position="110"/>
        <end position="207"/>
    </location>
</feature>
<dbReference type="SMART" id="SM00060">
    <property type="entry name" value="FN3"/>
    <property type="match status" value="1"/>
</dbReference>
<evidence type="ECO:0000313" key="3">
    <source>
        <dbReference type="EMBL" id="KKK75599.1"/>
    </source>
</evidence>
<dbReference type="EMBL" id="LAZR01055790">
    <property type="protein sequence ID" value="KKK75599.1"/>
    <property type="molecule type" value="Genomic_DNA"/>
</dbReference>
<dbReference type="AlphaFoldDB" id="A0A0F9AAS8"/>
<gene>
    <name evidence="3" type="ORF">LCGC14_2872100</name>
</gene>
<dbReference type="InterPro" id="IPR013783">
    <property type="entry name" value="Ig-like_fold"/>
</dbReference>
<feature type="region of interest" description="Disordered" evidence="1">
    <location>
        <begin position="92"/>
        <end position="118"/>
    </location>
</feature>
<dbReference type="InterPro" id="IPR036116">
    <property type="entry name" value="FN3_sf"/>
</dbReference>
<organism evidence="3">
    <name type="scientific">marine sediment metagenome</name>
    <dbReference type="NCBI Taxonomy" id="412755"/>
    <lineage>
        <taxon>unclassified sequences</taxon>
        <taxon>metagenomes</taxon>
        <taxon>ecological metagenomes</taxon>
    </lineage>
</organism>
<evidence type="ECO:0000256" key="1">
    <source>
        <dbReference type="SAM" id="MobiDB-lite"/>
    </source>
</evidence>
<proteinExistence type="predicted"/>
<dbReference type="Gene3D" id="2.60.40.10">
    <property type="entry name" value="Immunoglobulins"/>
    <property type="match status" value="1"/>
</dbReference>
<protein>
    <recommendedName>
        <fullName evidence="2">Fibronectin type-III domain-containing protein</fullName>
    </recommendedName>
</protein>
<dbReference type="PROSITE" id="PS50853">
    <property type="entry name" value="FN3"/>
    <property type="match status" value="1"/>
</dbReference>
<reference evidence="3" key="1">
    <citation type="journal article" date="2015" name="Nature">
        <title>Complex archaea that bridge the gap between prokaryotes and eukaryotes.</title>
        <authorList>
            <person name="Spang A."/>
            <person name="Saw J.H."/>
            <person name="Jorgensen S.L."/>
            <person name="Zaremba-Niedzwiedzka K."/>
            <person name="Martijn J."/>
            <person name="Lind A.E."/>
            <person name="van Eijk R."/>
            <person name="Schleper C."/>
            <person name="Guy L."/>
            <person name="Ettema T.J."/>
        </authorList>
    </citation>
    <scope>NUCLEOTIDE SEQUENCE</scope>
</reference>
<dbReference type="CDD" id="cd00063">
    <property type="entry name" value="FN3"/>
    <property type="match status" value="1"/>
</dbReference>
<sequence length="207" mass="21808">MAQFPKAEAEVSALAQNMIAGYAAHAVDFPSADAIGLTTAHTAYITAKTSQTDAMAAAQVATEAKDTVLDALDEFMRTELKKSELDVESDPEKLGYIGWGPKASPGPSTPPGQPRGLEAVSQGADSVFLDWKGPARGTGGAVRTYIVERREQPAGGGEFGDWTQITIAIDSESDLMNQPRGQQLEYRVKAVNVGGESIPSNTVAVVL</sequence>
<dbReference type="SUPFAM" id="SSF49265">
    <property type="entry name" value="Fibronectin type III"/>
    <property type="match status" value="1"/>
</dbReference>
<dbReference type="InterPro" id="IPR003961">
    <property type="entry name" value="FN3_dom"/>
</dbReference>
<comment type="caution">
    <text evidence="3">The sequence shown here is derived from an EMBL/GenBank/DDBJ whole genome shotgun (WGS) entry which is preliminary data.</text>
</comment>
<evidence type="ECO:0000259" key="2">
    <source>
        <dbReference type="PROSITE" id="PS50853"/>
    </source>
</evidence>
<accession>A0A0F9AAS8</accession>
<name>A0A0F9AAS8_9ZZZZ</name>